<proteinExistence type="predicted"/>
<keyword evidence="3" id="KW-1185">Reference proteome</keyword>
<protein>
    <submittedName>
        <fullName evidence="2">Uncharacterized protein</fullName>
    </submittedName>
</protein>
<evidence type="ECO:0000313" key="3">
    <source>
        <dbReference type="Proteomes" id="UP000000844"/>
    </source>
</evidence>
<feature type="region of interest" description="Disordered" evidence="1">
    <location>
        <begin position="1"/>
        <end position="26"/>
    </location>
</feature>
<name>D3PUG4_STANL</name>
<organism evidence="2 3">
    <name type="scientific">Stackebrandtia nassauensis (strain DSM 44728 / CIP 108903 / NRRL B-16338 / NBRC 102104 / LLR-40K-21)</name>
    <dbReference type="NCBI Taxonomy" id="446470"/>
    <lineage>
        <taxon>Bacteria</taxon>
        <taxon>Bacillati</taxon>
        <taxon>Actinomycetota</taxon>
        <taxon>Actinomycetes</taxon>
        <taxon>Glycomycetales</taxon>
        <taxon>Glycomycetaceae</taxon>
        <taxon>Stackebrandtia</taxon>
    </lineage>
</organism>
<dbReference type="KEGG" id="sna:Snas_3311"/>
<reference evidence="2 3" key="1">
    <citation type="journal article" date="2009" name="Stand. Genomic Sci.">
        <title>Complete genome sequence of Stackebrandtia nassauensis type strain (LLR-40K-21).</title>
        <authorList>
            <person name="Munk C."/>
            <person name="Lapidus A."/>
            <person name="Copeland A."/>
            <person name="Jando M."/>
            <person name="Mayilraj S."/>
            <person name="Glavina Del Rio T."/>
            <person name="Nolan M."/>
            <person name="Chen F."/>
            <person name="Lucas S."/>
            <person name="Tice H."/>
            <person name="Cheng J.F."/>
            <person name="Han C."/>
            <person name="Detter J.C."/>
            <person name="Bruce D."/>
            <person name="Goodwin L."/>
            <person name="Chain P."/>
            <person name="Pitluck S."/>
            <person name="Goker M."/>
            <person name="Ovchinikova G."/>
            <person name="Pati A."/>
            <person name="Ivanova N."/>
            <person name="Mavromatis K."/>
            <person name="Chen A."/>
            <person name="Palaniappan K."/>
            <person name="Land M."/>
            <person name="Hauser L."/>
            <person name="Chang Y.J."/>
            <person name="Jeffries C.D."/>
            <person name="Bristow J."/>
            <person name="Eisen J.A."/>
            <person name="Markowitz V."/>
            <person name="Hugenholtz P."/>
            <person name="Kyrpides N.C."/>
            <person name="Klenk H.P."/>
        </authorList>
    </citation>
    <scope>NUCLEOTIDE SEQUENCE [LARGE SCALE GENOMIC DNA]</scope>
    <source>
        <strain evidence="3">DSM 44728 / CIP 108903 / NRRL B-16338 / NBRC 102104 / LLR-40K-21</strain>
    </source>
</reference>
<evidence type="ECO:0000313" key="2">
    <source>
        <dbReference type="EMBL" id="ADD42977.1"/>
    </source>
</evidence>
<evidence type="ECO:0000256" key="1">
    <source>
        <dbReference type="SAM" id="MobiDB-lite"/>
    </source>
</evidence>
<accession>D3PUG4</accession>
<dbReference type="HOGENOM" id="CLU_3205538_0_0_11"/>
<dbReference type="STRING" id="446470.Snas_3311"/>
<gene>
    <name evidence="2" type="ordered locus">Snas_3311</name>
</gene>
<dbReference type="EMBL" id="CP001778">
    <property type="protein sequence ID" value="ADD42977.1"/>
    <property type="molecule type" value="Genomic_DNA"/>
</dbReference>
<sequence>MISRIDGGNPTNVTAPGCGKRHGHNVQTGFVKSGEINNLTNGAMR</sequence>
<dbReference type="Proteomes" id="UP000000844">
    <property type="component" value="Chromosome"/>
</dbReference>
<dbReference type="AlphaFoldDB" id="D3PUG4"/>